<name>A0ABS5ELS5_9PROT</name>
<dbReference type="RefSeq" id="WP_211870696.1">
    <property type="nucleotide sequence ID" value="NZ_JAAEDI010000023.1"/>
</dbReference>
<keyword evidence="2" id="KW-1185">Reference proteome</keyword>
<sequence length="80" mass="9134">MDEARALPGSRRLVDKILIPFHQACDQQDLEVAARLLKIVEVMLQKPAATIHADRRRTVQLLVAAHERLWLLKHPEAQGH</sequence>
<reference evidence="2" key="1">
    <citation type="journal article" date="2021" name="Syst. Appl. Microbiol.">
        <title>Roseomonas hellenica sp. nov., isolated from roots of wild-growing Alkanna tinctoria.</title>
        <authorList>
            <person name="Rat A."/>
            <person name="Naranjo H.D."/>
            <person name="Lebbe L."/>
            <person name="Cnockaert M."/>
            <person name="Krigas N."/>
            <person name="Grigoriadou K."/>
            <person name="Maloupa E."/>
            <person name="Willems A."/>
        </authorList>
    </citation>
    <scope>NUCLEOTIDE SEQUENCE [LARGE SCALE GENOMIC DNA]</scope>
    <source>
        <strain evidence="2">LMG 31159</strain>
    </source>
</reference>
<evidence type="ECO:0000313" key="1">
    <source>
        <dbReference type="EMBL" id="MBR0651978.1"/>
    </source>
</evidence>
<dbReference type="Proteomes" id="UP000698752">
    <property type="component" value="Unassembled WGS sequence"/>
</dbReference>
<accession>A0ABS5ELS5</accession>
<organism evidence="1 2">
    <name type="scientific">Neoroseomonas terrae</name>
    <dbReference type="NCBI Taxonomy" id="424799"/>
    <lineage>
        <taxon>Bacteria</taxon>
        <taxon>Pseudomonadati</taxon>
        <taxon>Pseudomonadota</taxon>
        <taxon>Alphaproteobacteria</taxon>
        <taxon>Acetobacterales</taxon>
        <taxon>Acetobacteraceae</taxon>
        <taxon>Neoroseomonas</taxon>
    </lineage>
</organism>
<evidence type="ECO:0000313" key="2">
    <source>
        <dbReference type="Proteomes" id="UP000698752"/>
    </source>
</evidence>
<dbReference type="EMBL" id="JAAEDI010000023">
    <property type="protein sequence ID" value="MBR0651978.1"/>
    <property type="molecule type" value="Genomic_DNA"/>
</dbReference>
<gene>
    <name evidence="1" type="ORF">GXW78_20100</name>
</gene>
<proteinExistence type="predicted"/>
<comment type="caution">
    <text evidence="1">The sequence shown here is derived from an EMBL/GenBank/DDBJ whole genome shotgun (WGS) entry which is preliminary data.</text>
</comment>
<protein>
    <submittedName>
        <fullName evidence="1">Uncharacterized protein</fullName>
    </submittedName>
</protein>